<keyword evidence="1" id="KW-0812">Transmembrane</keyword>
<dbReference type="PANTHER" id="PTHR14969:SF13">
    <property type="entry name" value="AT30094P"/>
    <property type="match status" value="1"/>
</dbReference>
<dbReference type="Pfam" id="PF01569">
    <property type="entry name" value="PAP2"/>
    <property type="match status" value="1"/>
</dbReference>
<dbReference type="Gene3D" id="1.20.144.10">
    <property type="entry name" value="Phosphatidic acid phosphatase type 2/haloperoxidase"/>
    <property type="match status" value="1"/>
</dbReference>
<comment type="caution">
    <text evidence="3">The sequence shown here is derived from an EMBL/GenBank/DDBJ whole genome shotgun (WGS) entry which is preliminary data.</text>
</comment>
<dbReference type="SMART" id="SM00014">
    <property type="entry name" value="acidPPc"/>
    <property type="match status" value="1"/>
</dbReference>
<keyword evidence="1" id="KW-1133">Transmembrane helix</keyword>
<protein>
    <submittedName>
        <fullName evidence="3">Phosphatase PAP2 family protein</fullName>
    </submittedName>
</protein>
<sequence>MSGRRVRALLLVTGANLLFQALKPLFGRTRPPPTHQLVTETSHSLPSGHATVSIVVIGALVALAWAGRPVAQRVALVAAAAGWIGAIGASRVYLGEHWLSDVLAGWLVEATWLALGTVVLAWWRHRSRAPVR</sequence>
<evidence type="ECO:0000259" key="2">
    <source>
        <dbReference type="SMART" id="SM00014"/>
    </source>
</evidence>
<feature type="transmembrane region" description="Helical" evidence="1">
    <location>
        <begin position="106"/>
        <end position="123"/>
    </location>
</feature>
<proteinExistence type="predicted"/>
<accession>A0ABW1J1V6</accession>
<dbReference type="EMBL" id="JBHSQW010000020">
    <property type="protein sequence ID" value="MFC5994450.1"/>
    <property type="molecule type" value="Genomic_DNA"/>
</dbReference>
<dbReference type="InterPro" id="IPR000326">
    <property type="entry name" value="PAP2/HPO"/>
</dbReference>
<feature type="transmembrane region" description="Helical" evidence="1">
    <location>
        <begin position="48"/>
        <end position="67"/>
    </location>
</feature>
<feature type="domain" description="Phosphatidic acid phosphatase type 2/haloperoxidase" evidence="2">
    <location>
        <begin position="6"/>
        <end position="117"/>
    </location>
</feature>
<name>A0ABW1J1V6_9PSEU</name>
<feature type="transmembrane region" description="Helical" evidence="1">
    <location>
        <begin position="74"/>
        <end position="94"/>
    </location>
</feature>
<dbReference type="RefSeq" id="WP_379584482.1">
    <property type="nucleotide sequence ID" value="NZ_JBHSQW010000020.1"/>
</dbReference>
<dbReference type="InterPro" id="IPR036938">
    <property type="entry name" value="PAP2/HPO_sf"/>
</dbReference>
<reference evidence="4" key="1">
    <citation type="journal article" date="2019" name="Int. J. Syst. Evol. Microbiol.">
        <title>The Global Catalogue of Microorganisms (GCM) 10K type strain sequencing project: providing services to taxonomists for standard genome sequencing and annotation.</title>
        <authorList>
            <consortium name="The Broad Institute Genomics Platform"/>
            <consortium name="The Broad Institute Genome Sequencing Center for Infectious Disease"/>
            <person name="Wu L."/>
            <person name="Ma J."/>
        </authorList>
    </citation>
    <scope>NUCLEOTIDE SEQUENCE [LARGE SCALE GENOMIC DNA]</scope>
    <source>
        <strain evidence="4">CCM 8391</strain>
    </source>
</reference>
<dbReference type="SUPFAM" id="SSF48317">
    <property type="entry name" value="Acid phosphatase/Vanadium-dependent haloperoxidase"/>
    <property type="match status" value="1"/>
</dbReference>
<evidence type="ECO:0000313" key="4">
    <source>
        <dbReference type="Proteomes" id="UP001596302"/>
    </source>
</evidence>
<keyword evidence="4" id="KW-1185">Reference proteome</keyword>
<organism evidence="3 4">
    <name type="scientific">Pseudonocardia hispaniensis</name>
    <dbReference type="NCBI Taxonomy" id="904933"/>
    <lineage>
        <taxon>Bacteria</taxon>
        <taxon>Bacillati</taxon>
        <taxon>Actinomycetota</taxon>
        <taxon>Actinomycetes</taxon>
        <taxon>Pseudonocardiales</taxon>
        <taxon>Pseudonocardiaceae</taxon>
        <taxon>Pseudonocardia</taxon>
    </lineage>
</organism>
<evidence type="ECO:0000313" key="3">
    <source>
        <dbReference type="EMBL" id="MFC5994450.1"/>
    </source>
</evidence>
<evidence type="ECO:0000256" key="1">
    <source>
        <dbReference type="SAM" id="Phobius"/>
    </source>
</evidence>
<keyword evidence="1" id="KW-0472">Membrane</keyword>
<gene>
    <name evidence="3" type="ORF">ACFQE5_09530</name>
</gene>
<dbReference type="PANTHER" id="PTHR14969">
    <property type="entry name" value="SPHINGOSINE-1-PHOSPHATE PHOSPHOHYDROLASE"/>
    <property type="match status" value="1"/>
</dbReference>
<dbReference type="Proteomes" id="UP001596302">
    <property type="component" value="Unassembled WGS sequence"/>
</dbReference>